<dbReference type="InterPro" id="IPR005467">
    <property type="entry name" value="His_kinase_dom"/>
</dbReference>
<dbReference type="EC" id="2.7.13.3" evidence="2"/>
<proteinExistence type="predicted"/>
<dbReference type="Gene3D" id="1.10.287.130">
    <property type="match status" value="1"/>
</dbReference>
<dbReference type="Pfam" id="PF08447">
    <property type="entry name" value="PAS_3"/>
    <property type="match status" value="1"/>
</dbReference>
<comment type="catalytic activity">
    <reaction evidence="1">
        <text>ATP + protein L-histidine = ADP + protein N-phospho-L-histidine.</text>
        <dbReference type="EC" id="2.7.13.3"/>
    </reaction>
</comment>
<dbReference type="Pfam" id="PF02518">
    <property type="entry name" value="HATPase_c"/>
    <property type="match status" value="1"/>
</dbReference>
<dbReference type="InterPro" id="IPR000014">
    <property type="entry name" value="PAS"/>
</dbReference>
<accession>A0A1H4DAY6</accession>
<dbReference type="SMART" id="SM00091">
    <property type="entry name" value="PAS"/>
    <property type="match status" value="1"/>
</dbReference>
<dbReference type="InterPro" id="IPR035965">
    <property type="entry name" value="PAS-like_dom_sf"/>
</dbReference>
<dbReference type="EMBL" id="FNRD01000007">
    <property type="protein sequence ID" value="SEA69676.1"/>
    <property type="molecule type" value="Genomic_DNA"/>
</dbReference>
<dbReference type="SUPFAM" id="SSF47384">
    <property type="entry name" value="Homodimeric domain of signal transducing histidine kinase"/>
    <property type="match status" value="1"/>
</dbReference>
<organism evidence="8 9">
    <name type="scientific">Flavobacterium gillisiae</name>
    <dbReference type="NCBI Taxonomy" id="150146"/>
    <lineage>
        <taxon>Bacteria</taxon>
        <taxon>Pseudomonadati</taxon>
        <taxon>Bacteroidota</taxon>
        <taxon>Flavobacteriia</taxon>
        <taxon>Flavobacteriales</taxon>
        <taxon>Flavobacteriaceae</taxon>
        <taxon>Flavobacterium</taxon>
    </lineage>
</organism>
<dbReference type="NCBIfam" id="TIGR00229">
    <property type="entry name" value="sensory_box"/>
    <property type="match status" value="1"/>
</dbReference>
<dbReference type="InterPro" id="IPR013655">
    <property type="entry name" value="PAS_fold_3"/>
</dbReference>
<dbReference type="CDD" id="cd00130">
    <property type="entry name" value="PAS"/>
    <property type="match status" value="1"/>
</dbReference>
<evidence type="ECO:0000313" key="8">
    <source>
        <dbReference type="EMBL" id="SEA69676.1"/>
    </source>
</evidence>
<dbReference type="SMART" id="SM00387">
    <property type="entry name" value="HATPase_c"/>
    <property type="match status" value="1"/>
</dbReference>
<protein>
    <recommendedName>
        <fullName evidence="2">histidine kinase</fullName>
        <ecNumber evidence="2">2.7.13.3</ecNumber>
    </recommendedName>
</protein>
<feature type="domain" description="Histidine kinase" evidence="6">
    <location>
        <begin position="159"/>
        <end position="371"/>
    </location>
</feature>
<dbReference type="InterPro" id="IPR036890">
    <property type="entry name" value="HATPase_C_sf"/>
</dbReference>
<reference evidence="9" key="1">
    <citation type="submission" date="2016-10" db="EMBL/GenBank/DDBJ databases">
        <authorList>
            <person name="Varghese N."/>
            <person name="Submissions S."/>
        </authorList>
    </citation>
    <scope>NUCLEOTIDE SEQUENCE [LARGE SCALE GENOMIC DNA]</scope>
    <source>
        <strain evidence="9">DSM 22376</strain>
    </source>
</reference>
<evidence type="ECO:0000256" key="3">
    <source>
        <dbReference type="ARBA" id="ARBA00022553"/>
    </source>
</evidence>
<keyword evidence="5" id="KW-0418">Kinase</keyword>
<evidence type="ECO:0000259" key="6">
    <source>
        <dbReference type="PROSITE" id="PS50109"/>
    </source>
</evidence>
<dbReference type="CDD" id="cd00082">
    <property type="entry name" value="HisKA"/>
    <property type="match status" value="1"/>
</dbReference>
<dbReference type="STRING" id="150146.SAMN05443667_107137"/>
<name>A0A1H4DAY6_9FLAO</name>
<evidence type="ECO:0000313" key="9">
    <source>
        <dbReference type="Proteomes" id="UP000198951"/>
    </source>
</evidence>
<dbReference type="SUPFAM" id="SSF55874">
    <property type="entry name" value="ATPase domain of HSP90 chaperone/DNA topoisomerase II/histidine kinase"/>
    <property type="match status" value="1"/>
</dbReference>
<feature type="domain" description="PAS" evidence="7">
    <location>
        <begin position="20"/>
        <end position="77"/>
    </location>
</feature>
<dbReference type="SUPFAM" id="SSF55785">
    <property type="entry name" value="PYP-like sensor domain (PAS domain)"/>
    <property type="match status" value="1"/>
</dbReference>
<evidence type="ECO:0000256" key="4">
    <source>
        <dbReference type="ARBA" id="ARBA00022679"/>
    </source>
</evidence>
<dbReference type="InterPro" id="IPR052162">
    <property type="entry name" value="Sensor_kinase/Photoreceptor"/>
</dbReference>
<dbReference type="PROSITE" id="PS50109">
    <property type="entry name" value="HIS_KIN"/>
    <property type="match status" value="1"/>
</dbReference>
<dbReference type="Gene3D" id="3.30.450.20">
    <property type="entry name" value="PAS domain"/>
    <property type="match status" value="1"/>
</dbReference>
<dbReference type="PROSITE" id="PS50112">
    <property type="entry name" value="PAS"/>
    <property type="match status" value="1"/>
</dbReference>
<keyword evidence="4" id="KW-0808">Transferase</keyword>
<dbReference type="AlphaFoldDB" id="A0A1H4DAY6"/>
<sequence length="371" mass="42487">MRMEKMNRAKENIITDHYDSFENFEKFFDLSPDLLCVAGYDGYLKKVNPAVSKLLGYSNEELLSKPINEFVYHDDRNNTSTARNELRNQISLFNFENRYVTKNGTVVWLLWTSLPIESDKVVYAIAKNITYKKELEEERNIHLAELTKINHEFKQLTYSTAHDIKSPVNNMLAVFELLDLSTIKDSETLEFISILKSSTEGLRQTLNEYIAILDQNNKINSHLEELNLNTTLNEILISINSIINNSNAIINVDFSELETILFNKGYLKSIFLNLLTNAIKYSKTDCVPIISIYSKIVDGNKQLIISDNGIGFDMDKVKDKIFGLHQKFNNNLDSQGIGLYLVYNHITSLGGHIVVESKKNEGAKFIISFKN</sequence>
<dbReference type="GO" id="GO:0000155">
    <property type="term" value="F:phosphorelay sensor kinase activity"/>
    <property type="evidence" value="ECO:0007669"/>
    <property type="project" value="InterPro"/>
</dbReference>
<dbReference type="InterPro" id="IPR003594">
    <property type="entry name" value="HATPase_dom"/>
</dbReference>
<dbReference type="InterPro" id="IPR004358">
    <property type="entry name" value="Sig_transdc_His_kin-like_C"/>
</dbReference>
<keyword evidence="3" id="KW-0597">Phosphoprotein</keyword>
<dbReference type="InterPro" id="IPR036097">
    <property type="entry name" value="HisK_dim/P_sf"/>
</dbReference>
<evidence type="ECO:0000256" key="1">
    <source>
        <dbReference type="ARBA" id="ARBA00000085"/>
    </source>
</evidence>
<dbReference type="InterPro" id="IPR003661">
    <property type="entry name" value="HisK_dim/P_dom"/>
</dbReference>
<evidence type="ECO:0000256" key="2">
    <source>
        <dbReference type="ARBA" id="ARBA00012438"/>
    </source>
</evidence>
<gene>
    <name evidence="8" type="ORF">SAMN05443667_107137</name>
</gene>
<evidence type="ECO:0000256" key="5">
    <source>
        <dbReference type="ARBA" id="ARBA00022777"/>
    </source>
</evidence>
<dbReference type="Gene3D" id="3.30.565.10">
    <property type="entry name" value="Histidine kinase-like ATPase, C-terminal domain"/>
    <property type="match status" value="1"/>
</dbReference>
<dbReference type="PANTHER" id="PTHR43304">
    <property type="entry name" value="PHYTOCHROME-LIKE PROTEIN CPH1"/>
    <property type="match status" value="1"/>
</dbReference>
<dbReference type="PRINTS" id="PR00344">
    <property type="entry name" value="BCTRLSENSOR"/>
</dbReference>
<dbReference type="Proteomes" id="UP000198951">
    <property type="component" value="Unassembled WGS sequence"/>
</dbReference>
<dbReference type="PANTHER" id="PTHR43304:SF1">
    <property type="entry name" value="PAC DOMAIN-CONTAINING PROTEIN"/>
    <property type="match status" value="1"/>
</dbReference>
<evidence type="ECO:0000259" key="7">
    <source>
        <dbReference type="PROSITE" id="PS50112"/>
    </source>
</evidence>
<keyword evidence="9" id="KW-1185">Reference proteome</keyword>